<evidence type="ECO:0000256" key="2">
    <source>
        <dbReference type="ARBA" id="ARBA00022679"/>
    </source>
</evidence>
<dbReference type="GO" id="GO:0005737">
    <property type="term" value="C:cytoplasm"/>
    <property type="evidence" value="ECO:0007669"/>
    <property type="project" value="TreeGrafter"/>
</dbReference>
<evidence type="ECO:0000313" key="6">
    <source>
        <dbReference type="Proteomes" id="UP000663720"/>
    </source>
</evidence>
<dbReference type="Proteomes" id="UP000663720">
    <property type="component" value="Chromosome"/>
</dbReference>
<dbReference type="PRINTS" id="PR00508">
    <property type="entry name" value="S21N4MTFRASE"/>
</dbReference>
<dbReference type="EC" id="2.1.1.-" evidence="3"/>
<dbReference type="AlphaFoldDB" id="A0A975BBI1"/>
<dbReference type="InterPro" id="IPR001091">
    <property type="entry name" value="RM_Methyltransferase"/>
</dbReference>
<organism evidence="5 6">
    <name type="scientific">Desulfonema limicola</name>
    <dbReference type="NCBI Taxonomy" id="45656"/>
    <lineage>
        <taxon>Bacteria</taxon>
        <taxon>Pseudomonadati</taxon>
        <taxon>Thermodesulfobacteriota</taxon>
        <taxon>Desulfobacteria</taxon>
        <taxon>Desulfobacterales</taxon>
        <taxon>Desulfococcaceae</taxon>
        <taxon>Desulfonema</taxon>
    </lineage>
</organism>
<dbReference type="GO" id="GO:0009007">
    <property type="term" value="F:site-specific DNA-methyltransferase (adenine-specific) activity"/>
    <property type="evidence" value="ECO:0007669"/>
    <property type="project" value="TreeGrafter"/>
</dbReference>
<evidence type="ECO:0000256" key="3">
    <source>
        <dbReference type="RuleBase" id="RU362026"/>
    </source>
</evidence>
<evidence type="ECO:0000259" key="4">
    <source>
        <dbReference type="Pfam" id="PF01555"/>
    </source>
</evidence>
<dbReference type="InterPro" id="IPR002941">
    <property type="entry name" value="DNA_methylase_N4/N6"/>
</dbReference>
<gene>
    <name evidence="5" type="ORF">dnl_47160</name>
</gene>
<dbReference type="PANTHER" id="PTHR13370">
    <property type="entry name" value="RNA METHYLASE-RELATED"/>
    <property type="match status" value="1"/>
</dbReference>
<feature type="domain" description="DNA methylase N-4/N-6" evidence="4">
    <location>
        <begin position="33"/>
        <end position="337"/>
    </location>
</feature>
<keyword evidence="2" id="KW-0808">Transferase</keyword>
<name>A0A975BBI1_9BACT</name>
<dbReference type="RefSeq" id="WP_207688283.1">
    <property type="nucleotide sequence ID" value="NZ_CP061799.1"/>
</dbReference>
<evidence type="ECO:0000313" key="5">
    <source>
        <dbReference type="EMBL" id="QTA82342.1"/>
    </source>
</evidence>
<reference evidence="5" key="1">
    <citation type="journal article" date="2021" name="Microb. Physiol.">
        <title>Proteogenomic Insights into the Physiology of Marine, Sulfate-Reducing, Filamentous Desulfonema limicola and Desulfonema magnum.</title>
        <authorList>
            <person name="Schnaars V."/>
            <person name="Wohlbrand L."/>
            <person name="Scheve S."/>
            <person name="Hinrichs C."/>
            <person name="Reinhardt R."/>
            <person name="Rabus R."/>
        </authorList>
    </citation>
    <scope>NUCLEOTIDE SEQUENCE</scope>
    <source>
        <strain evidence="5">5ac10</strain>
    </source>
</reference>
<sequence>MKKNNSKKSGLNLNKILLGDCEKILKLIPDNSIDLINTDPPYGLGYMVNDWDKKLPSTGILEECQRVLKPGGFAFIMASARQDVLFRIISALEDAGFETGFSSIYWTYATGFPKKYNIGKKTAGTPEGSKLKGAYAGFQPKPAVEVVIVVMKPLEEKSYTAQALENGKGVTWMDDCQIPYKDASSSQKPGRCSANLLVSDSALGAYSEYFDLDVWNNLYTDNLPDDVKETLPFLPVSKPSKKEKEAGLEDFEAKRVSDGRKKINDTAFQRDATLRRNTHPTVKPLQLMKYLITMGSREGDIVLDPFAGSGTTCIASKLLNRRYIGIEMNPEYHEIAVQRVKNVTSLN</sequence>
<evidence type="ECO:0000256" key="1">
    <source>
        <dbReference type="ARBA" id="ARBA00022603"/>
    </source>
</evidence>
<dbReference type="InterPro" id="IPR029063">
    <property type="entry name" value="SAM-dependent_MTases_sf"/>
</dbReference>
<dbReference type="Pfam" id="PF01555">
    <property type="entry name" value="N6_N4_Mtase"/>
    <property type="match status" value="1"/>
</dbReference>
<dbReference type="KEGG" id="dli:dnl_47160"/>
<dbReference type="EMBL" id="CP061799">
    <property type="protein sequence ID" value="QTA82342.1"/>
    <property type="molecule type" value="Genomic_DNA"/>
</dbReference>
<dbReference type="SUPFAM" id="SSF53335">
    <property type="entry name" value="S-adenosyl-L-methionine-dependent methyltransferases"/>
    <property type="match status" value="1"/>
</dbReference>
<dbReference type="Gene3D" id="3.40.50.150">
    <property type="entry name" value="Vaccinia Virus protein VP39"/>
    <property type="match status" value="2"/>
</dbReference>
<keyword evidence="6" id="KW-1185">Reference proteome</keyword>
<comment type="similarity">
    <text evidence="3">Belongs to the N(4)/N(6)-methyltransferase family.</text>
</comment>
<accession>A0A975BBI1</accession>
<dbReference type="GO" id="GO:0003677">
    <property type="term" value="F:DNA binding"/>
    <property type="evidence" value="ECO:0007669"/>
    <property type="project" value="InterPro"/>
</dbReference>
<protein>
    <recommendedName>
        <fullName evidence="3">Methyltransferase</fullName>
        <ecNumber evidence="3">2.1.1.-</ecNumber>
    </recommendedName>
</protein>
<dbReference type="GO" id="GO:0008170">
    <property type="term" value="F:N-methyltransferase activity"/>
    <property type="evidence" value="ECO:0007669"/>
    <property type="project" value="InterPro"/>
</dbReference>
<dbReference type="GO" id="GO:0032259">
    <property type="term" value="P:methylation"/>
    <property type="evidence" value="ECO:0007669"/>
    <property type="project" value="UniProtKB-KW"/>
</dbReference>
<proteinExistence type="inferred from homology"/>
<dbReference type="PANTHER" id="PTHR13370:SF3">
    <property type="entry name" value="TRNA (GUANINE(10)-N2)-METHYLTRANSFERASE HOMOLOG"/>
    <property type="match status" value="1"/>
</dbReference>
<keyword evidence="1 5" id="KW-0489">Methyltransferase</keyword>